<proteinExistence type="predicted"/>
<evidence type="ECO:0008006" key="4">
    <source>
        <dbReference type="Google" id="ProtNLM"/>
    </source>
</evidence>
<evidence type="ECO:0000313" key="2">
    <source>
        <dbReference type="EMBL" id="GGK10954.1"/>
    </source>
</evidence>
<accession>A0A8J3BFR0</accession>
<protein>
    <recommendedName>
        <fullName evidence="4">DUF2188 domain-containing protein</fullName>
    </recommendedName>
</protein>
<dbReference type="InterPro" id="IPR018691">
    <property type="entry name" value="DUF2188"/>
</dbReference>
<organism evidence="2 3">
    <name type="scientific">Pilimelia anulata</name>
    <dbReference type="NCBI Taxonomy" id="53371"/>
    <lineage>
        <taxon>Bacteria</taxon>
        <taxon>Bacillati</taxon>
        <taxon>Actinomycetota</taxon>
        <taxon>Actinomycetes</taxon>
        <taxon>Micromonosporales</taxon>
        <taxon>Micromonosporaceae</taxon>
        <taxon>Pilimelia</taxon>
    </lineage>
</organism>
<feature type="compositionally biased region" description="Basic and acidic residues" evidence="1">
    <location>
        <begin position="63"/>
        <end position="72"/>
    </location>
</feature>
<sequence>MPHGDIHTSHEHGRGVNRAEGNDRATNTADTKAEAVAAGRELAIDRGVEHQDGTIGERNTYPRSRDPRSSAG</sequence>
<name>A0A8J3BFR0_9ACTN</name>
<keyword evidence="3" id="KW-1185">Reference proteome</keyword>
<feature type="region of interest" description="Disordered" evidence="1">
    <location>
        <begin position="1"/>
        <end position="72"/>
    </location>
</feature>
<evidence type="ECO:0000313" key="3">
    <source>
        <dbReference type="Proteomes" id="UP000649739"/>
    </source>
</evidence>
<evidence type="ECO:0000256" key="1">
    <source>
        <dbReference type="SAM" id="MobiDB-lite"/>
    </source>
</evidence>
<comment type="caution">
    <text evidence="2">The sequence shown here is derived from an EMBL/GenBank/DDBJ whole genome shotgun (WGS) entry which is preliminary data.</text>
</comment>
<feature type="compositionally biased region" description="Basic and acidic residues" evidence="1">
    <location>
        <begin position="42"/>
        <end position="52"/>
    </location>
</feature>
<dbReference type="EMBL" id="BMQB01000016">
    <property type="protein sequence ID" value="GGK10954.1"/>
    <property type="molecule type" value="Genomic_DNA"/>
</dbReference>
<dbReference type="AlphaFoldDB" id="A0A8J3BFR0"/>
<dbReference type="Pfam" id="PF09954">
    <property type="entry name" value="DUF2188"/>
    <property type="match status" value="1"/>
</dbReference>
<feature type="compositionally biased region" description="Basic and acidic residues" evidence="1">
    <location>
        <begin position="1"/>
        <end position="14"/>
    </location>
</feature>
<gene>
    <name evidence="2" type="ORF">GCM10010123_46130</name>
</gene>
<dbReference type="RefSeq" id="WP_189172326.1">
    <property type="nucleotide sequence ID" value="NZ_BMQB01000016.1"/>
</dbReference>
<dbReference type="Proteomes" id="UP000649739">
    <property type="component" value="Unassembled WGS sequence"/>
</dbReference>
<reference evidence="2" key="1">
    <citation type="journal article" date="2014" name="Int. J. Syst. Evol. Microbiol.">
        <title>Complete genome sequence of Corynebacterium casei LMG S-19264T (=DSM 44701T), isolated from a smear-ripened cheese.</title>
        <authorList>
            <consortium name="US DOE Joint Genome Institute (JGI-PGF)"/>
            <person name="Walter F."/>
            <person name="Albersmeier A."/>
            <person name="Kalinowski J."/>
            <person name="Ruckert C."/>
        </authorList>
    </citation>
    <scope>NUCLEOTIDE SEQUENCE</scope>
    <source>
        <strain evidence="2">JCM 3090</strain>
    </source>
</reference>
<reference evidence="2" key="2">
    <citation type="submission" date="2020-09" db="EMBL/GenBank/DDBJ databases">
        <authorList>
            <person name="Sun Q."/>
            <person name="Ohkuma M."/>
        </authorList>
    </citation>
    <scope>NUCLEOTIDE SEQUENCE</scope>
    <source>
        <strain evidence="2">JCM 3090</strain>
    </source>
</reference>